<sequence>MEIKMLALELEQWARERGWKTVTRLITSHHGDELLESLEAIAGADEFARRLHNNTQILQRAFRSDTPHYRRQAERLSHAVRAAIDAEQKKRQEAHQLVAVANRECIEATSAALLCKPPEVIRRETIEAIESLTAVLDAFSHSEHRAA</sequence>
<gene>
    <name evidence="1" type="ORF">FO014_01350</name>
</gene>
<evidence type="ECO:0000313" key="2">
    <source>
        <dbReference type="Proteomes" id="UP000430368"/>
    </source>
</evidence>
<dbReference type="RefSeq" id="WP_160027231.1">
    <property type="nucleotide sequence ID" value="NZ_CP041764.1"/>
</dbReference>
<proteinExistence type="predicted"/>
<protein>
    <recommendedName>
        <fullName evidence="3">Bacterial toxin YdaT domain-containing protein</fullName>
    </recommendedName>
</protein>
<dbReference type="Pfam" id="PF06254">
    <property type="entry name" value="YdaT_toxin"/>
    <property type="match status" value="1"/>
</dbReference>
<dbReference type="EMBL" id="CP041764">
    <property type="protein sequence ID" value="QHA85728.1"/>
    <property type="molecule type" value="Genomic_DNA"/>
</dbReference>
<dbReference type="Gene3D" id="1.10.3600.10">
    <property type="entry name" value="Putative bacterial toxin ydaT"/>
    <property type="match status" value="1"/>
</dbReference>
<dbReference type="InterPro" id="IPR009364">
    <property type="entry name" value="YdaT-like"/>
</dbReference>
<keyword evidence="2" id="KW-1185">Reference proteome</keyword>
<name>A0ABX6GHJ7_9GAMM</name>
<reference evidence="1 2" key="1">
    <citation type="submission" date="2019-07" db="EMBL/GenBank/DDBJ databases">
        <title>Serratia dokdonensis sp. nov., an elicitor of systemic resistance in Nicotiana Tabacum.</title>
        <authorList>
            <person name="Son J.-S."/>
            <person name="Hwang Y.-J."/>
            <person name="Lee S.-Y."/>
            <person name="Ghim S.-Y."/>
        </authorList>
    </citation>
    <scope>NUCLEOTIDE SEQUENCE [LARGE SCALE GENOMIC DNA]</scope>
    <source>
        <strain evidence="1 2">KUDC3025</strain>
    </source>
</reference>
<accession>A0ABX6GHJ7</accession>
<organism evidence="1 2">
    <name type="scientific">Serratia rhizosphaerae</name>
    <dbReference type="NCBI Taxonomy" id="2597702"/>
    <lineage>
        <taxon>Bacteria</taxon>
        <taxon>Pseudomonadati</taxon>
        <taxon>Pseudomonadota</taxon>
        <taxon>Gammaproteobacteria</taxon>
        <taxon>Enterobacterales</taxon>
        <taxon>Yersiniaceae</taxon>
        <taxon>Serratia</taxon>
    </lineage>
</organism>
<evidence type="ECO:0008006" key="3">
    <source>
        <dbReference type="Google" id="ProtNLM"/>
    </source>
</evidence>
<dbReference type="Proteomes" id="UP000430368">
    <property type="component" value="Chromosome"/>
</dbReference>
<evidence type="ECO:0000313" key="1">
    <source>
        <dbReference type="EMBL" id="QHA85728.1"/>
    </source>
</evidence>
<dbReference type="InterPro" id="IPR037042">
    <property type="entry name" value="YdaT-like_sf"/>
</dbReference>